<protein>
    <submittedName>
        <fullName evidence="10">AGCS family alanine or glycine:cation symporter</fullName>
    </submittedName>
</protein>
<feature type="transmembrane region" description="Helical" evidence="9">
    <location>
        <begin position="181"/>
        <end position="200"/>
    </location>
</feature>
<dbReference type="RefSeq" id="WP_133955721.1">
    <property type="nucleotide sequence ID" value="NZ_SORI01000001.1"/>
</dbReference>
<evidence type="ECO:0000256" key="8">
    <source>
        <dbReference type="ARBA" id="ARBA00023136"/>
    </source>
</evidence>
<evidence type="ECO:0000313" key="11">
    <source>
        <dbReference type="Proteomes" id="UP000295066"/>
    </source>
</evidence>
<keyword evidence="7 9" id="KW-1133">Transmembrane helix</keyword>
<dbReference type="GO" id="GO:0005283">
    <property type="term" value="F:amino acid:sodium symporter activity"/>
    <property type="evidence" value="ECO:0007669"/>
    <property type="project" value="InterPro"/>
</dbReference>
<feature type="transmembrane region" description="Helical" evidence="9">
    <location>
        <begin position="388"/>
        <end position="410"/>
    </location>
</feature>
<keyword evidence="6 9" id="KW-0769">Symport</keyword>
<comment type="similarity">
    <text evidence="2 9">Belongs to the alanine or glycine:cation symporter (AGCS) (TC 2.A.25) family.</text>
</comment>
<keyword evidence="3 9" id="KW-0813">Transport</keyword>
<dbReference type="GO" id="GO:0005886">
    <property type="term" value="C:plasma membrane"/>
    <property type="evidence" value="ECO:0007669"/>
    <property type="project" value="UniProtKB-SubCell"/>
</dbReference>
<evidence type="ECO:0000256" key="5">
    <source>
        <dbReference type="ARBA" id="ARBA00022692"/>
    </source>
</evidence>
<dbReference type="NCBIfam" id="TIGR00835">
    <property type="entry name" value="agcS"/>
    <property type="match status" value="1"/>
</dbReference>
<keyword evidence="11" id="KW-1185">Reference proteome</keyword>
<dbReference type="PANTHER" id="PTHR30330">
    <property type="entry name" value="AGSS FAMILY TRANSPORTER, SODIUM-ALANINE"/>
    <property type="match status" value="1"/>
</dbReference>
<proteinExistence type="inferred from homology"/>
<dbReference type="AlphaFoldDB" id="A0A4R8MLB5"/>
<comment type="caution">
    <text evidence="10">The sequence shown here is derived from an EMBL/GenBank/DDBJ whole genome shotgun (WGS) entry which is preliminary data.</text>
</comment>
<evidence type="ECO:0000256" key="2">
    <source>
        <dbReference type="ARBA" id="ARBA00009261"/>
    </source>
</evidence>
<dbReference type="PANTHER" id="PTHR30330:SF3">
    <property type="entry name" value="TRANSCRIPTIONAL REGULATOR, LRP FAMILY"/>
    <property type="match status" value="1"/>
</dbReference>
<organism evidence="10 11">
    <name type="scientific">Aminivibrio pyruvatiphilus</name>
    <dbReference type="NCBI Taxonomy" id="1005740"/>
    <lineage>
        <taxon>Bacteria</taxon>
        <taxon>Thermotogati</taxon>
        <taxon>Synergistota</taxon>
        <taxon>Synergistia</taxon>
        <taxon>Synergistales</taxon>
        <taxon>Aminobacteriaceae</taxon>
        <taxon>Aminivibrio</taxon>
    </lineage>
</organism>
<evidence type="ECO:0000313" key="10">
    <source>
        <dbReference type="EMBL" id="TDY65222.1"/>
    </source>
</evidence>
<dbReference type="FunFam" id="1.20.1740.10:FF:000004">
    <property type="entry name" value="Sodium:alanine symporter family protein"/>
    <property type="match status" value="1"/>
</dbReference>
<feature type="transmembrane region" description="Helical" evidence="9">
    <location>
        <begin position="147"/>
        <end position="169"/>
    </location>
</feature>
<accession>A0A4R8MLB5</accession>
<dbReference type="OrthoDB" id="9804874at2"/>
<dbReference type="Gene3D" id="1.20.1740.10">
    <property type="entry name" value="Amino acid/polyamine transporter I"/>
    <property type="match status" value="1"/>
</dbReference>
<feature type="transmembrane region" description="Helical" evidence="9">
    <location>
        <begin position="252"/>
        <end position="272"/>
    </location>
</feature>
<dbReference type="Proteomes" id="UP000295066">
    <property type="component" value="Unassembled WGS sequence"/>
</dbReference>
<keyword evidence="8 9" id="KW-0472">Membrane</keyword>
<dbReference type="InterPro" id="IPR001463">
    <property type="entry name" value="Na/Ala_symport"/>
</dbReference>
<feature type="transmembrane region" description="Helical" evidence="9">
    <location>
        <begin position="308"/>
        <end position="329"/>
    </location>
</feature>
<evidence type="ECO:0000256" key="1">
    <source>
        <dbReference type="ARBA" id="ARBA00004651"/>
    </source>
</evidence>
<name>A0A4R8MLB5_9BACT</name>
<evidence type="ECO:0000256" key="9">
    <source>
        <dbReference type="RuleBase" id="RU363064"/>
    </source>
</evidence>
<gene>
    <name evidence="10" type="ORF">C8D99_101374</name>
</gene>
<dbReference type="PRINTS" id="PR00175">
    <property type="entry name" value="NAALASMPORT"/>
</dbReference>
<evidence type="ECO:0000256" key="7">
    <source>
        <dbReference type="ARBA" id="ARBA00022989"/>
    </source>
</evidence>
<keyword evidence="4 9" id="KW-1003">Cell membrane</keyword>
<feature type="transmembrane region" description="Helical" evidence="9">
    <location>
        <begin position="430"/>
        <end position="450"/>
    </location>
</feature>
<feature type="transmembrane region" description="Helical" evidence="9">
    <location>
        <begin position="20"/>
        <end position="43"/>
    </location>
</feature>
<keyword evidence="5 9" id="KW-0812">Transmembrane</keyword>
<feature type="transmembrane region" description="Helical" evidence="9">
    <location>
        <begin position="349"/>
        <end position="376"/>
    </location>
</feature>
<reference evidence="10 11" key="1">
    <citation type="submission" date="2019-03" db="EMBL/GenBank/DDBJ databases">
        <title>Genomic Encyclopedia of Type Strains, Phase IV (KMG-IV): sequencing the most valuable type-strain genomes for metagenomic binning, comparative biology and taxonomic classification.</title>
        <authorList>
            <person name="Goeker M."/>
        </authorList>
    </citation>
    <scope>NUCLEOTIDE SEQUENCE [LARGE SCALE GENOMIC DNA]</scope>
    <source>
        <strain evidence="10 11">DSM 25964</strain>
    </source>
</reference>
<evidence type="ECO:0000256" key="3">
    <source>
        <dbReference type="ARBA" id="ARBA00022448"/>
    </source>
</evidence>
<dbReference type="EMBL" id="SORI01000001">
    <property type="protein sequence ID" value="TDY65222.1"/>
    <property type="molecule type" value="Genomic_DNA"/>
</dbReference>
<feature type="transmembrane region" description="Helical" evidence="9">
    <location>
        <begin position="212"/>
        <end position="232"/>
    </location>
</feature>
<dbReference type="Pfam" id="PF01235">
    <property type="entry name" value="Na_Ala_symp"/>
    <property type="match status" value="1"/>
</dbReference>
<comment type="subcellular location">
    <subcellularLocation>
        <location evidence="1 9">Cell membrane</location>
        <topology evidence="1 9">Multi-pass membrane protein</topology>
    </subcellularLocation>
</comment>
<sequence>MQEVMRINGIINGIVWGPWMLALLVGTGVYLTIVLGVPQLRYFGLMFKEVFGNLGKKKEGEGAISSFAALSTALASTVGTGNIAGVATALHLGGPGALFWMLVSAVFGMTTKMAEVTLAVRFREKDELGNWRGGTMYILDKAAGQKWLAWLFALFGFLASFGIGCAVQANSTAEGFNLGFGIPNIYTGVAVAVLTALVIIGGLKRISEVTTYLVPFMAIFYIVGAILVVATHTEQIVPAFSNAVKYAFSDPMAMPGAIAGWAVKAAITRGIARGVFSNEAGLGSAPMVHATAVVDHPVRQGMYGLFEVFTDTIVICTLTALAILTSGVLTGQPELSGAKLSLSAFEAVLGGTGTMILSVGLALFAFSTILGWYWYSETCGTYIFGTKVIPVLKILWIAFIVLGAAGGVFLGDGKAFLDNLWDMADTLNGLMAIPNLVALLILSGELRKLVKDFDEKRRNGTLKI</sequence>
<evidence type="ECO:0000256" key="6">
    <source>
        <dbReference type="ARBA" id="ARBA00022847"/>
    </source>
</evidence>
<evidence type="ECO:0000256" key="4">
    <source>
        <dbReference type="ARBA" id="ARBA00022475"/>
    </source>
</evidence>